<evidence type="ECO:0000256" key="2">
    <source>
        <dbReference type="SAM" id="MobiDB-lite"/>
    </source>
</evidence>
<name>A0A6A6H7C3_VIRVR</name>
<dbReference type="EMBL" id="ML991804">
    <property type="protein sequence ID" value="KAF2233738.1"/>
    <property type="molecule type" value="Genomic_DNA"/>
</dbReference>
<dbReference type="InterPro" id="IPR001138">
    <property type="entry name" value="Zn2Cys6_DnaBD"/>
</dbReference>
<dbReference type="Pfam" id="PF00172">
    <property type="entry name" value="Zn_clus"/>
    <property type="match status" value="1"/>
</dbReference>
<dbReference type="InterPro" id="IPR052783">
    <property type="entry name" value="Metabolic/Drug-Res_Regulator"/>
</dbReference>
<dbReference type="CDD" id="cd00067">
    <property type="entry name" value="GAL4"/>
    <property type="match status" value="1"/>
</dbReference>
<feature type="domain" description="Zn(2)-C6 fungal-type" evidence="3">
    <location>
        <begin position="24"/>
        <end position="53"/>
    </location>
</feature>
<accession>A0A6A6H7C3</accession>
<dbReference type="GO" id="GO:0000981">
    <property type="term" value="F:DNA-binding transcription factor activity, RNA polymerase II-specific"/>
    <property type="evidence" value="ECO:0007669"/>
    <property type="project" value="InterPro"/>
</dbReference>
<dbReference type="FunFam" id="4.10.240.10:FF:000013">
    <property type="entry name" value="C6 transcription factor, putative"/>
    <property type="match status" value="1"/>
</dbReference>
<evidence type="ECO:0000256" key="1">
    <source>
        <dbReference type="ARBA" id="ARBA00023242"/>
    </source>
</evidence>
<dbReference type="Gene3D" id="4.10.240.10">
    <property type="entry name" value="Zn(2)-C6 fungal-type DNA-binding domain"/>
    <property type="match status" value="1"/>
</dbReference>
<dbReference type="GO" id="GO:0008270">
    <property type="term" value="F:zinc ion binding"/>
    <property type="evidence" value="ECO:0007669"/>
    <property type="project" value="InterPro"/>
</dbReference>
<keyword evidence="5" id="KW-1185">Reference proteome</keyword>
<dbReference type="PANTHER" id="PTHR47655:SF3">
    <property type="entry name" value="ZN(II)2CYS6 TRANSCRIPTION FACTOR (EUROFUNG)"/>
    <property type="match status" value="1"/>
</dbReference>
<feature type="compositionally biased region" description="Low complexity" evidence="2">
    <location>
        <begin position="209"/>
        <end position="220"/>
    </location>
</feature>
<dbReference type="PROSITE" id="PS00463">
    <property type="entry name" value="ZN2_CY6_FUNGAL_1"/>
    <property type="match status" value="1"/>
</dbReference>
<proteinExistence type="predicted"/>
<evidence type="ECO:0000313" key="5">
    <source>
        <dbReference type="Proteomes" id="UP000800092"/>
    </source>
</evidence>
<dbReference type="PANTHER" id="PTHR47655">
    <property type="entry name" value="QUINIC ACID UTILIZATION ACTIVATOR"/>
    <property type="match status" value="1"/>
</dbReference>
<evidence type="ECO:0000313" key="4">
    <source>
        <dbReference type="EMBL" id="KAF2233738.1"/>
    </source>
</evidence>
<gene>
    <name evidence="4" type="ORF">EV356DRAFT_447923</name>
</gene>
<protein>
    <recommendedName>
        <fullName evidence="3">Zn(2)-C6 fungal-type domain-containing protein</fullName>
    </recommendedName>
</protein>
<dbReference type="SUPFAM" id="SSF57701">
    <property type="entry name" value="Zn2/Cys6 DNA-binding domain"/>
    <property type="match status" value="1"/>
</dbReference>
<dbReference type="AlphaFoldDB" id="A0A6A6H7C3"/>
<evidence type="ECO:0000259" key="3">
    <source>
        <dbReference type="PROSITE" id="PS50048"/>
    </source>
</evidence>
<feature type="compositionally biased region" description="Polar residues" evidence="2">
    <location>
        <begin position="173"/>
        <end position="185"/>
    </location>
</feature>
<feature type="compositionally biased region" description="Basic and acidic residues" evidence="2">
    <location>
        <begin position="162"/>
        <end position="171"/>
    </location>
</feature>
<sequence>MAASPRSGSLESTDANIRKRVCKACDRCRLKKSKCDGASPCSRCKADNAICVFGERKKSHDKVYPKGYVEMLEQQQNQLVAGLQEMYRRLQNGEKWPGSPLSDGQGGHPLTHDILARLDLLHPKEDRGHQYEGFEEDCGQMQRRLLDGGAPYIKRRGSFSSDSEHDHDHRQLSPLSNGTSHSATPISAPAHQPTFNHPFVRRSAPMTPPSSQSPVPCVPQLNTSFKNSSTRQISSVQPAVLHPSTLRDPWAASSMNPNTAFEDNINNMEIDQFSPYDFTGMNFDPSMTSSTPGAIGYGGAGSIIMNEFIDDPAELELNNYLSQPVS</sequence>
<keyword evidence="1" id="KW-0539">Nucleus</keyword>
<dbReference type="SMART" id="SM00066">
    <property type="entry name" value="GAL4"/>
    <property type="match status" value="1"/>
</dbReference>
<organism evidence="4 5">
    <name type="scientific">Viridothelium virens</name>
    <name type="common">Speckled blister lichen</name>
    <name type="synonym">Trypethelium virens</name>
    <dbReference type="NCBI Taxonomy" id="1048519"/>
    <lineage>
        <taxon>Eukaryota</taxon>
        <taxon>Fungi</taxon>
        <taxon>Dikarya</taxon>
        <taxon>Ascomycota</taxon>
        <taxon>Pezizomycotina</taxon>
        <taxon>Dothideomycetes</taxon>
        <taxon>Dothideomycetes incertae sedis</taxon>
        <taxon>Trypetheliales</taxon>
        <taxon>Trypetheliaceae</taxon>
        <taxon>Viridothelium</taxon>
    </lineage>
</organism>
<feature type="compositionally biased region" description="Polar residues" evidence="2">
    <location>
        <begin position="221"/>
        <end position="237"/>
    </location>
</feature>
<dbReference type="Proteomes" id="UP000800092">
    <property type="component" value="Unassembled WGS sequence"/>
</dbReference>
<dbReference type="OrthoDB" id="4151048at2759"/>
<feature type="region of interest" description="Disordered" evidence="2">
    <location>
        <begin position="152"/>
        <end position="237"/>
    </location>
</feature>
<dbReference type="InterPro" id="IPR036864">
    <property type="entry name" value="Zn2-C6_fun-type_DNA-bd_sf"/>
</dbReference>
<dbReference type="PROSITE" id="PS50048">
    <property type="entry name" value="ZN2_CY6_FUNGAL_2"/>
    <property type="match status" value="1"/>
</dbReference>
<reference evidence="4" key="1">
    <citation type="journal article" date="2020" name="Stud. Mycol.">
        <title>101 Dothideomycetes genomes: a test case for predicting lifestyles and emergence of pathogens.</title>
        <authorList>
            <person name="Haridas S."/>
            <person name="Albert R."/>
            <person name="Binder M."/>
            <person name="Bloem J."/>
            <person name="Labutti K."/>
            <person name="Salamov A."/>
            <person name="Andreopoulos B."/>
            <person name="Baker S."/>
            <person name="Barry K."/>
            <person name="Bills G."/>
            <person name="Bluhm B."/>
            <person name="Cannon C."/>
            <person name="Castanera R."/>
            <person name="Culley D."/>
            <person name="Daum C."/>
            <person name="Ezra D."/>
            <person name="Gonzalez J."/>
            <person name="Henrissat B."/>
            <person name="Kuo A."/>
            <person name="Liang C."/>
            <person name="Lipzen A."/>
            <person name="Lutzoni F."/>
            <person name="Magnuson J."/>
            <person name="Mondo S."/>
            <person name="Nolan M."/>
            <person name="Ohm R."/>
            <person name="Pangilinan J."/>
            <person name="Park H.-J."/>
            <person name="Ramirez L."/>
            <person name="Alfaro M."/>
            <person name="Sun H."/>
            <person name="Tritt A."/>
            <person name="Yoshinaga Y."/>
            <person name="Zwiers L.-H."/>
            <person name="Turgeon B."/>
            <person name="Goodwin S."/>
            <person name="Spatafora J."/>
            <person name="Crous P."/>
            <person name="Grigoriev I."/>
        </authorList>
    </citation>
    <scope>NUCLEOTIDE SEQUENCE</scope>
    <source>
        <strain evidence="4">Tuck. ex Michener</strain>
    </source>
</reference>